<keyword evidence="2" id="KW-1185">Reference proteome</keyword>
<reference evidence="2" key="1">
    <citation type="submission" date="2019-01" db="EMBL/GenBank/DDBJ databases">
        <title>Cytophagaceae bacterium strain CAR-16.</title>
        <authorList>
            <person name="Chen W.-M."/>
        </authorList>
    </citation>
    <scope>NUCLEOTIDE SEQUENCE [LARGE SCALE GENOMIC DNA]</scope>
    <source>
        <strain evidence="2">WWJ-16</strain>
    </source>
</reference>
<name>A0A4Q1KBI1_9FLAO</name>
<dbReference type="EMBL" id="SBKN01000002">
    <property type="protein sequence ID" value="RXR23247.1"/>
    <property type="molecule type" value="Genomic_DNA"/>
</dbReference>
<dbReference type="Proteomes" id="UP000289857">
    <property type="component" value="Unassembled WGS sequence"/>
</dbReference>
<gene>
    <name evidence="1" type="ORF">EQG61_04565</name>
</gene>
<comment type="caution">
    <text evidence="1">The sequence shown here is derived from an EMBL/GenBank/DDBJ whole genome shotgun (WGS) entry which is preliminary data.</text>
</comment>
<dbReference type="RefSeq" id="WP_129460730.1">
    <property type="nucleotide sequence ID" value="NZ_SBKN01000002.1"/>
</dbReference>
<sequence>MKIDPKNGIADLIFGMKMTHVEHLLGEPDRQFHDEDDNVIYLYNKQKLRLTFYADEDLRFGYAITSYPNASLLGQAIIGKPVGEVIESLPFTTWETEDFDSVTNHFNESNWLTIQSEFGAIIRVEIGALIDDATDSFIWRFKG</sequence>
<protein>
    <submittedName>
        <fullName evidence="1">Uncharacterized protein</fullName>
    </submittedName>
</protein>
<evidence type="ECO:0000313" key="2">
    <source>
        <dbReference type="Proteomes" id="UP000289857"/>
    </source>
</evidence>
<dbReference type="AlphaFoldDB" id="A0A4Q1KBI1"/>
<proteinExistence type="predicted"/>
<organism evidence="1 2">
    <name type="scientific">Flavobacterium stagni</name>
    <dbReference type="NCBI Taxonomy" id="2506421"/>
    <lineage>
        <taxon>Bacteria</taxon>
        <taxon>Pseudomonadati</taxon>
        <taxon>Bacteroidota</taxon>
        <taxon>Flavobacteriia</taxon>
        <taxon>Flavobacteriales</taxon>
        <taxon>Flavobacteriaceae</taxon>
        <taxon>Flavobacterium</taxon>
    </lineage>
</organism>
<evidence type="ECO:0000313" key="1">
    <source>
        <dbReference type="EMBL" id="RXR23247.1"/>
    </source>
</evidence>
<dbReference type="OrthoDB" id="5701146at2"/>
<accession>A0A4Q1KBI1</accession>